<dbReference type="InterPro" id="IPR029044">
    <property type="entry name" value="Nucleotide-diphossugar_trans"/>
</dbReference>
<gene>
    <name evidence="1" type="ORF">AQPE_2132</name>
</gene>
<keyword evidence="2" id="KW-1185">Reference proteome</keyword>
<dbReference type="GO" id="GO:0005829">
    <property type="term" value="C:cytosol"/>
    <property type="evidence" value="ECO:0007669"/>
    <property type="project" value="TreeGrafter"/>
</dbReference>
<dbReference type="AlphaFoldDB" id="A0A5K7S8U1"/>
<dbReference type="KEGG" id="anf:AQPE_2132"/>
<dbReference type="PANTHER" id="PTHR42866:SF1">
    <property type="entry name" value="SPORE COAT POLYSACCHARIDE BIOSYNTHESIS PROTEIN SPSF"/>
    <property type="match status" value="1"/>
</dbReference>
<name>A0A5K7S8U1_9BACT</name>
<evidence type="ECO:0000313" key="2">
    <source>
        <dbReference type="Proteomes" id="UP001193389"/>
    </source>
</evidence>
<dbReference type="InterPro" id="IPR003329">
    <property type="entry name" value="Cytidylyl_trans"/>
</dbReference>
<evidence type="ECO:0000313" key="1">
    <source>
        <dbReference type="EMBL" id="BBE17973.1"/>
    </source>
</evidence>
<protein>
    <submittedName>
        <fullName evidence="1">Spore coat polysaccharide biosynthesis protein spsF</fullName>
    </submittedName>
</protein>
<dbReference type="EMBL" id="AP018694">
    <property type="protein sequence ID" value="BBE17973.1"/>
    <property type="molecule type" value="Genomic_DNA"/>
</dbReference>
<proteinExistence type="predicted"/>
<accession>A0A5K7S8U1</accession>
<dbReference type="PANTHER" id="PTHR42866">
    <property type="entry name" value="3-DEOXY-MANNO-OCTULOSONATE CYTIDYLYLTRANSFERASE"/>
    <property type="match status" value="1"/>
</dbReference>
<dbReference type="Pfam" id="PF02348">
    <property type="entry name" value="CTP_transf_3"/>
    <property type="match status" value="1"/>
</dbReference>
<dbReference type="Gene3D" id="3.90.550.10">
    <property type="entry name" value="Spore Coat Polysaccharide Biosynthesis Protein SpsA, Chain A"/>
    <property type="match status" value="1"/>
</dbReference>
<organism evidence="1 2">
    <name type="scientific">Aquipluma nitroreducens</name>
    <dbReference type="NCBI Taxonomy" id="2010828"/>
    <lineage>
        <taxon>Bacteria</taxon>
        <taxon>Pseudomonadati</taxon>
        <taxon>Bacteroidota</taxon>
        <taxon>Bacteroidia</taxon>
        <taxon>Marinilabiliales</taxon>
        <taxon>Prolixibacteraceae</taxon>
        <taxon>Aquipluma</taxon>
    </lineage>
</organism>
<sequence>MSQLGIILQARTGSTRMPEKVILPFFQEQSILDLLLEKVKKLGVPFVLATTDNPTDDRICALAVRHEVPVYRGSENDVLDRFIQAAKSFGFSKIIRVCADNPFLDLAGMQTLVTEFSDSDADYLSFQLAGNKPSILTHFGFWAEAVRLVALEKAQKLTSEKLYHEHVTNYIYGNPDLFNVRFIKTDPLVFSRTDIRMTLDTPEDFEIQQEIFATISKENPNFGIPESISWLDQHPEILELMKKEIVKNQK</sequence>
<dbReference type="Proteomes" id="UP001193389">
    <property type="component" value="Chromosome"/>
</dbReference>
<dbReference type="SUPFAM" id="SSF53448">
    <property type="entry name" value="Nucleotide-diphospho-sugar transferases"/>
    <property type="match status" value="1"/>
</dbReference>
<reference evidence="1" key="1">
    <citation type="journal article" date="2020" name="Int. J. Syst. Evol. Microbiol.">
        <title>Aquipluma nitroreducens gen. nov. sp. nov., a novel facultatively anaerobic bacterium isolated from a freshwater lake.</title>
        <authorList>
            <person name="Watanabe M."/>
            <person name="Kojima H."/>
            <person name="Fukui M."/>
        </authorList>
    </citation>
    <scope>NUCLEOTIDE SEQUENCE</scope>
    <source>
        <strain evidence="1">MeG22</strain>
    </source>
</reference>
<dbReference type="RefSeq" id="WP_318350924.1">
    <property type="nucleotide sequence ID" value="NZ_AP018694.1"/>
</dbReference>